<protein>
    <submittedName>
        <fullName evidence="1">Uncharacterized protein</fullName>
    </submittedName>
</protein>
<name>A0A1E3Q8L5_LIPST</name>
<reference evidence="1 2" key="1">
    <citation type="journal article" date="2016" name="Proc. Natl. Acad. Sci. U.S.A.">
        <title>Comparative genomics of biotechnologically important yeasts.</title>
        <authorList>
            <person name="Riley R."/>
            <person name="Haridas S."/>
            <person name="Wolfe K.H."/>
            <person name="Lopes M.R."/>
            <person name="Hittinger C.T."/>
            <person name="Goeker M."/>
            <person name="Salamov A.A."/>
            <person name="Wisecaver J.H."/>
            <person name="Long T.M."/>
            <person name="Calvey C.H."/>
            <person name="Aerts A.L."/>
            <person name="Barry K.W."/>
            <person name="Choi C."/>
            <person name="Clum A."/>
            <person name="Coughlan A.Y."/>
            <person name="Deshpande S."/>
            <person name="Douglass A.P."/>
            <person name="Hanson S.J."/>
            <person name="Klenk H.-P."/>
            <person name="LaButti K.M."/>
            <person name="Lapidus A."/>
            <person name="Lindquist E.A."/>
            <person name="Lipzen A.M."/>
            <person name="Meier-Kolthoff J.P."/>
            <person name="Ohm R.A."/>
            <person name="Otillar R.P."/>
            <person name="Pangilinan J.L."/>
            <person name="Peng Y."/>
            <person name="Rokas A."/>
            <person name="Rosa C.A."/>
            <person name="Scheuner C."/>
            <person name="Sibirny A.A."/>
            <person name="Slot J.C."/>
            <person name="Stielow J.B."/>
            <person name="Sun H."/>
            <person name="Kurtzman C.P."/>
            <person name="Blackwell M."/>
            <person name="Grigoriev I.V."/>
            <person name="Jeffries T.W."/>
        </authorList>
    </citation>
    <scope>NUCLEOTIDE SEQUENCE [LARGE SCALE GENOMIC DNA]</scope>
    <source>
        <strain evidence="1 2">NRRL Y-11557</strain>
    </source>
</reference>
<dbReference type="AlphaFoldDB" id="A0A1E3Q8L5"/>
<dbReference type="EMBL" id="KV454293">
    <property type="protein sequence ID" value="ODQ74006.1"/>
    <property type="molecule type" value="Genomic_DNA"/>
</dbReference>
<accession>A0A1E3Q8L5</accession>
<proteinExistence type="predicted"/>
<keyword evidence="2" id="KW-1185">Reference proteome</keyword>
<gene>
    <name evidence="1" type="ORF">LIPSTDRAFT_277046</name>
</gene>
<sequence>MPKCERLNGCSLYVMRAGKQVTAYFRIFTMRTRRRLSAFLFSFLHRASLQQFTNKPMNTFILQIKSTPGGMQIPRTSVIFALQPDFCRVEFDCDKLISFRNSSGPHRILENIDVRELTSNCRQHQYG</sequence>
<dbReference type="Proteomes" id="UP000094385">
    <property type="component" value="Unassembled WGS sequence"/>
</dbReference>
<evidence type="ECO:0000313" key="2">
    <source>
        <dbReference type="Proteomes" id="UP000094385"/>
    </source>
</evidence>
<organism evidence="1 2">
    <name type="scientific">Lipomyces starkeyi NRRL Y-11557</name>
    <dbReference type="NCBI Taxonomy" id="675824"/>
    <lineage>
        <taxon>Eukaryota</taxon>
        <taxon>Fungi</taxon>
        <taxon>Dikarya</taxon>
        <taxon>Ascomycota</taxon>
        <taxon>Saccharomycotina</taxon>
        <taxon>Lipomycetes</taxon>
        <taxon>Lipomycetales</taxon>
        <taxon>Lipomycetaceae</taxon>
        <taxon>Lipomyces</taxon>
    </lineage>
</organism>
<evidence type="ECO:0000313" key="1">
    <source>
        <dbReference type="EMBL" id="ODQ74006.1"/>
    </source>
</evidence>